<keyword evidence="2" id="KW-1185">Reference proteome</keyword>
<name>A0AAV0Q2D5_9ROSI</name>
<organism evidence="1 2">
    <name type="scientific">Linum tenue</name>
    <dbReference type="NCBI Taxonomy" id="586396"/>
    <lineage>
        <taxon>Eukaryota</taxon>
        <taxon>Viridiplantae</taxon>
        <taxon>Streptophyta</taxon>
        <taxon>Embryophyta</taxon>
        <taxon>Tracheophyta</taxon>
        <taxon>Spermatophyta</taxon>
        <taxon>Magnoliopsida</taxon>
        <taxon>eudicotyledons</taxon>
        <taxon>Gunneridae</taxon>
        <taxon>Pentapetalae</taxon>
        <taxon>rosids</taxon>
        <taxon>fabids</taxon>
        <taxon>Malpighiales</taxon>
        <taxon>Linaceae</taxon>
        <taxon>Linum</taxon>
    </lineage>
</organism>
<comment type="caution">
    <text evidence="1">The sequence shown here is derived from an EMBL/GenBank/DDBJ whole genome shotgun (WGS) entry which is preliminary data.</text>
</comment>
<evidence type="ECO:0000313" key="1">
    <source>
        <dbReference type="EMBL" id="CAI0483867.1"/>
    </source>
</evidence>
<gene>
    <name evidence="1" type="ORF">LITE_LOCUS41022</name>
</gene>
<accession>A0AAV0Q2D5</accession>
<dbReference type="Proteomes" id="UP001154282">
    <property type="component" value="Unassembled WGS sequence"/>
</dbReference>
<dbReference type="AlphaFoldDB" id="A0AAV0Q2D5"/>
<proteinExistence type="predicted"/>
<reference evidence="1" key="1">
    <citation type="submission" date="2022-08" db="EMBL/GenBank/DDBJ databases">
        <authorList>
            <person name="Gutierrez-Valencia J."/>
        </authorList>
    </citation>
    <scope>NUCLEOTIDE SEQUENCE</scope>
</reference>
<dbReference type="EMBL" id="CAMGYJ010000009">
    <property type="protein sequence ID" value="CAI0483867.1"/>
    <property type="molecule type" value="Genomic_DNA"/>
</dbReference>
<evidence type="ECO:0000313" key="2">
    <source>
        <dbReference type="Proteomes" id="UP001154282"/>
    </source>
</evidence>
<protein>
    <submittedName>
        <fullName evidence="1">Uncharacterized protein</fullName>
    </submittedName>
</protein>
<sequence>MATMGKYKILERYRINELLYCSKELITKNMMQGCRNWFAACLVLQFFKLDLLLSC</sequence>